<dbReference type="EMBL" id="LCPH01000001">
    <property type="protein sequence ID" value="KKU93642.1"/>
    <property type="molecule type" value="Genomic_DNA"/>
</dbReference>
<protein>
    <submittedName>
        <fullName evidence="2">Uncharacterized protein</fullName>
    </submittedName>
</protein>
<feature type="transmembrane region" description="Helical" evidence="1">
    <location>
        <begin position="27"/>
        <end position="49"/>
    </location>
</feature>
<reference evidence="2 3" key="1">
    <citation type="journal article" date="2015" name="Nature">
        <title>rRNA introns, odd ribosomes, and small enigmatic genomes across a large radiation of phyla.</title>
        <authorList>
            <person name="Brown C.T."/>
            <person name="Hug L.A."/>
            <person name="Thomas B.C."/>
            <person name="Sharon I."/>
            <person name="Castelle C.J."/>
            <person name="Singh A."/>
            <person name="Wilkins M.J."/>
            <person name="Williams K.H."/>
            <person name="Banfield J.F."/>
        </authorList>
    </citation>
    <scope>NUCLEOTIDE SEQUENCE [LARGE SCALE GENOMIC DNA]</scope>
</reference>
<keyword evidence="1" id="KW-1133">Transmembrane helix</keyword>
<keyword evidence="1" id="KW-0472">Membrane</keyword>
<evidence type="ECO:0000313" key="2">
    <source>
        <dbReference type="EMBL" id="KKU93642.1"/>
    </source>
</evidence>
<accession>A0A837IQC1</accession>
<keyword evidence="1" id="KW-0812">Transmembrane</keyword>
<evidence type="ECO:0000256" key="1">
    <source>
        <dbReference type="SAM" id="Phobius"/>
    </source>
</evidence>
<organism evidence="2 3">
    <name type="scientific">Candidatus Yanofskybacteria bacterium GW2011_GWC1_48_11</name>
    <dbReference type="NCBI Taxonomy" id="1619027"/>
    <lineage>
        <taxon>Bacteria</taxon>
        <taxon>Candidatus Yanofskyibacteriota</taxon>
    </lineage>
</organism>
<gene>
    <name evidence="2" type="ORF">UY25_C0001G0135</name>
</gene>
<sequence length="102" mass="11913">MSMFQLRLNSIVRSLPGILRWMGEHPFLSFLILLFLALLISGLVFYQYVFTVQDDISSNEIVQTRFSQQTFQQIMQIWREREEMLNQAGVAPGRNIFVPSVD</sequence>
<comment type="caution">
    <text evidence="2">The sequence shown here is derived from an EMBL/GenBank/DDBJ whole genome shotgun (WGS) entry which is preliminary data.</text>
</comment>
<evidence type="ECO:0000313" key="3">
    <source>
        <dbReference type="Proteomes" id="UP000034462"/>
    </source>
</evidence>
<name>A0A837IQC1_9BACT</name>
<dbReference type="AlphaFoldDB" id="A0A837IQC1"/>
<proteinExistence type="predicted"/>
<dbReference type="Proteomes" id="UP000034462">
    <property type="component" value="Unassembled WGS sequence"/>
</dbReference>